<organism evidence="1 2">
    <name type="scientific">Fusarium solani</name>
    <name type="common">Filamentous fungus</name>
    <dbReference type="NCBI Taxonomy" id="169388"/>
    <lineage>
        <taxon>Eukaryota</taxon>
        <taxon>Fungi</taxon>
        <taxon>Dikarya</taxon>
        <taxon>Ascomycota</taxon>
        <taxon>Pezizomycotina</taxon>
        <taxon>Sordariomycetes</taxon>
        <taxon>Hypocreomycetidae</taxon>
        <taxon>Hypocreales</taxon>
        <taxon>Nectriaceae</taxon>
        <taxon>Fusarium</taxon>
        <taxon>Fusarium solani species complex</taxon>
    </lineage>
</organism>
<dbReference type="EMBL" id="JAGTJS010000017">
    <property type="protein sequence ID" value="KAH7244726.1"/>
    <property type="molecule type" value="Genomic_DNA"/>
</dbReference>
<dbReference type="AlphaFoldDB" id="A0A9P9GSZ6"/>
<name>A0A9P9GSZ6_FUSSL</name>
<protein>
    <submittedName>
        <fullName evidence="1">Uncharacterized protein</fullName>
    </submittedName>
</protein>
<comment type="caution">
    <text evidence="1">The sequence shown here is derived from an EMBL/GenBank/DDBJ whole genome shotgun (WGS) entry which is preliminary data.</text>
</comment>
<keyword evidence="2" id="KW-1185">Reference proteome</keyword>
<evidence type="ECO:0000313" key="1">
    <source>
        <dbReference type="EMBL" id="KAH7244726.1"/>
    </source>
</evidence>
<evidence type="ECO:0000313" key="2">
    <source>
        <dbReference type="Proteomes" id="UP000736672"/>
    </source>
</evidence>
<sequence length="205" mass="22700">MQMPRVDVGLSLDKTVRAKTGAYGLGRQGFIKSLLVEHLVSISRRESRAMLSTGERMATSFVLKYRLPDGSRSQFSEQSITYTFPVDWKRSTGHTSFSLQDRPVCYVCGYGTAEPNIAVTLPKDRSPSSAKLLPGDPWSFTAPSAFCLADGVTIASDTVRYITNHVLEVTCSVIWDICVGLPLSTQFLVLCLFGRWKWGFSKSNT</sequence>
<accession>A0A9P9GSZ6</accession>
<reference evidence="1" key="1">
    <citation type="journal article" date="2021" name="Nat. Commun.">
        <title>Genetic determinants of endophytism in the Arabidopsis root mycobiome.</title>
        <authorList>
            <person name="Mesny F."/>
            <person name="Miyauchi S."/>
            <person name="Thiergart T."/>
            <person name="Pickel B."/>
            <person name="Atanasova L."/>
            <person name="Karlsson M."/>
            <person name="Huettel B."/>
            <person name="Barry K.W."/>
            <person name="Haridas S."/>
            <person name="Chen C."/>
            <person name="Bauer D."/>
            <person name="Andreopoulos W."/>
            <person name="Pangilinan J."/>
            <person name="LaButti K."/>
            <person name="Riley R."/>
            <person name="Lipzen A."/>
            <person name="Clum A."/>
            <person name="Drula E."/>
            <person name="Henrissat B."/>
            <person name="Kohler A."/>
            <person name="Grigoriev I.V."/>
            <person name="Martin F.M."/>
            <person name="Hacquard S."/>
        </authorList>
    </citation>
    <scope>NUCLEOTIDE SEQUENCE</scope>
    <source>
        <strain evidence="1">FSSC 5 MPI-SDFR-AT-0091</strain>
    </source>
</reference>
<gene>
    <name evidence="1" type="ORF">B0J15DRAFT_87024</name>
</gene>
<dbReference type="Proteomes" id="UP000736672">
    <property type="component" value="Unassembled WGS sequence"/>
</dbReference>
<proteinExistence type="predicted"/>